<comment type="caution">
    <text evidence="11">The sequence shown here is derived from an EMBL/GenBank/DDBJ whole genome shotgun (WGS) entry which is preliminary data.</text>
</comment>
<evidence type="ECO:0000259" key="10">
    <source>
        <dbReference type="Pfam" id="PF05837"/>
    </source>
</evidence>
<feature type="domain" description="Centromere protein H C-terminal" evidence="10">
    <location>
        <begin position="47"/>
        <end position="253"/>
    </location>
</feature>
<dbReference type="AlphaFoldDB" id="A0AA43QWN0"/>
<dbReference type="PANTHER" id="PTHR48122">
    <property type="entry name" value="CENTROMERE PROTEIN H"/>
    <property type="match status" value="1"/>
</dbReference>
<dbReference type="Proteomes" id="UP001161017">
    <property type="component" value="Unassembled WGS sequence"/>
</dbReference>
<evidence type="ECO:0000256" key="1">
    <source>
        <dbReference type="ARBA" id="ARBA00004123"/>
    </source>
</evidence>
<dbReference type="GO" id="GO:0007059">
    <property type="term" value="P:chromosome segregation"/>
    <property type="evidence" value="ECO:0007669"/>
    <property type="project" value="TreeGrafter"/>
</dbReference>
<dbReference type="InterPro" id="IPR008426">
    <property type="entry name" value="CENP-H_C"/>
</dbReference>
<evidence type="ECO:0000313" key="11">
    <source>
        <dbReference type="EMBL" id="MDI1492964.1"/>
    </source>
</evidence>
<dbReference type="GO" id="GO:0051382">
    <property type="term" value="P:kinetochore assembly"/>
    <property type="evidence" value="ECO:0007669"/>
    <property type="project" value="InterPro"/>
</dbReference>
<feature type="region of interest" description="Disordered" evidence="9">
    <location>
        <begin position="1"/>
        <end position="35"/>
    </location>
</feature>
<keyword evidence="5" id="KW-0539">Nucleus</keyword>
<evidence type="ECO:0000256" key="2">
    <source>
        <dbReference type="ARBA" id="ARBA00004629"/>
    </source>
</evidence>
<evidence type="ECO:0000256" key="7">
    <source>
        <dbReference type="ARBA" id="ARBA00025735"/>
    </source>
</evidence>
<organism evidence="11 12">
    <name type="scientific">Ramalina farinacea</name>
    <dbReference type="NCBI Taxonomy" id="258253"/>
    <lineage>
        <taxon>Eukaryota</taxon>
        <taxon>Fungi</taxon>
        <taxon>Dikarya</taxon>
        <taxon>Ascomycota</taxon>
        <taxon>Pezizomycotina</taxon>
        <taxon>Lecanoromycetes</taxon>
        <taxon>OSLEUM clade</taxon>
        <taxon>Lecanoromycetidae</taxon>
        <taxon>Lecanorales</taxon>
        <taxon>Lecanorineae</taxon>
        <taxon>Ramalinaceae</taxon>
        <taxon>Ramalina</taxon>
    </lineage>
</organism>
<reference evidence="11" key="1">
    <citation type="journal article" date="2023" name="Genome Biol. Evol.">
        <title>First Whole Genome Sequence and Flow Cytometry Genome Size Data for the Lichen-Forming Fungus Ramalina farinacea (Ascomycota).</title>
        <authorList>
            <person name="Llewellyn T."/>
            <person name="Mian S."/>
            <person name="Hill R."/>
            <person name="Leitch I.J."/>
            <person name="Gaya E."/>
        </authorList>
    </citation>
    <scope>NUCLEOTIDE SEQUENCE</scope>
    <source>
        <strain evidence="11">LIQ254RAFAR</strain>
    </source>
</reference>
<evidence type="ECO:0000313" key="12">
    <source>
        <dbReference type="Proteomes" id="UP001161017"/>
    </source>
</evidence>
<comment type="subcellular location">
    <subcellularLocation>
        <location evidence="2">Chromosome</location>
        <location evidence="2">Centromere</location>
        <location evidence="2">Kinetochore</location>
    </subcellularLocation>
    <subcellularLocation>
        <location evidence="1">Nucleus</location>
    </subcellularLocation>
</comment>
<gene>
    <name evidence="11" type="ORF">OHK93_004748</name>
</gene>
<keyword evidence="12" id="KW-1185">Reference proteome</keyword>
<dbReference type="GO" id="GO:0000776">
    <property type="term" value="C:kinetochore"/>
    <property type="evidence" value="ECO:0007669"/>
    <property type="project" value="UniProtKB-KW"/>
</dbReference>
<keyword evidence="8" id="KW-0175">Coiled coil</keyword>
<feature type="coiled-coil region" evidence="8">
    <location>
        <begin position="194"/>
        <end position="221"/>
    </location>
</feature>
<feature type="coiled-coil region" evidence="8">
    <location>
        <begin position="74"/>
        <end position="101"/>
    </location>
</feature>
<evidence type="ECO:0000256" key="8">
    <source>
        <dbReference type="SAM" id="Coils"/>
    </source>
</evidence>
<evidence type="ECO:0000256" key="3">
    <source>
        <dbReference type="ARBA" id="ARBA00022454"/>
    </source>
</evidence>
<evidence type="ECO:0000256" key="9">
    <source>
        <dbReference type="SAM" id="MobiDB-lite"/>
    </source>
</evidence>
<evidence type="ECO:0000256" key="6">
    <source>
        <dbReference type="ARBA" id="ARBA00023328"/>
    </source>
</evidence>
<keyword evidence="6" id="KW-0137">Centromere</keyword>
<evidence type="ECO:0000256" key="4">
    <source>
        <dbReference type="ARBA" id="ARBA00022838"/>
    </source>
</evidence>
<evidence type="ECO:0000256" key="5">
    <source>
        <dbReference type="ARBA" id="ARBA00023242"/>
    </source>
</evidence>
<comment type="similarity">
    <text evidence="7">Belongs to the CENP-H/MCM16 family.</text>
</comment>
<dbReference type="GO" id="GO:0007052">
    <property type="term" value="P:mitotic spindle organization"/>
    <property type="evidence" value="ECO:0007669"/>
    <property type="project" value="TreeGrafter"/>
</dbReference>
<dbReference type="GO" id="GO:0043515">
    <property type="term" value="F:kinetochore binding"/>
    <property type="evidence" value="ECO:0007669"/>
    <property type="project" value="TreeGrafter"/>
</dbReference>
<keyword evidence="4" id="KW-0995">Kinetochore</keyword>
<name>A0AA43QWN0_9LECA</name>
<sequence>MTTVSNGIENLQIDPELGPESSADDDFASFAADQPGDTLPFYETEARILALWDQLDDLKLEIALQEAQNNPDSVDSSNLSDEDVEAELEKAERECLEARAEYMLRQSIVEDTIIAGPILNAIHAGDNATGTERTLGPLLDRRDVLEIASTNLAAKLRATTSKRIQVEAENITTIASNRDLATQLLALTKDIEERKASAKEASGLKEHLATAEEEATTARKRWRILKNVVAAVVAGSGIDWSEDEPLRDLVLDHDIEAG</sequence>
<dbReference type="GO" id="GO:0005634">
    <property type="term" value="C:nucleus"/>
    <property type="evidence" value="ECO:0007669"/>
    <property type="project" value="UniProtKB-SubCell"/>
</dbReference>
<dbReference type="Pfam" id="PF05837">
    <property type="entry name" value="CENP-H"/>
    <property type="match status" value="1"/>
</dbReference>
<dbReference type="EMBL" id="JAPUFD010000022">
    <property type="protein sequence ID" value="MDI1492964.1"/>
    <property type="molecule type" value="Genomic_DNA"/>
</dbReference>
<proteinExistence type="inferred from homology"/>
<dbReference type="PANTHER" id="PTHR48122:SF1">
    <property type="entry name" value="CENTROMERE PROTEIN H"/>
    <property type="match status" value="1"/>
</dbReference>
<dbReference type="InterPro" id="IPR040034">
    <property type="entry name" value="CENP-H"/>
</dbReference>
<keyword evidence="3" id="KW-0158">Chromosome</keyword>
<accession>A0AA43QWN0</accession>
<protein>
    <recommendedName>
        <fullName evidence="10">Centromere protein H C-terminal domain-containing protein</fullName>
    </recommendedName>
</protein>